<feature type="non-terminal residue" evidence="1">
    <location>
        <position position="1"/>
    </location>
</feature>
<reference evidence="1" key="1">
    <citation type="submission" date="2016-03" db="EMBL/GenBank/DDBJ databases">
        <title>Gut transcriptome analysis on engorged females of Ornithodoros mimon (Acari: Argasidae) and phylogenetic inferences of soft ticks.</title>
        <authorList>
            <person name="Landulfo G.A."/>
            <person name="Giovanni D."/>
            <person name="Carvalho E."/>
            <person name="Junqueira-de-Azevedo I."/>
            <person name="Patane J."/>
            <person name="Mendoca R."/>
            <person name="Barros-Battesti D."/>
        </authorList>
    </citation>
    <scope>NUCLEOTIDE SEQUENCE</scope>
    <source>
        <strain evidence="1">Females</strain>
        <tissue evidence="1">Gut</tissue>
    </source>
</reference>
<name>A0A147B831_9ACAR</name>
<organism evidence="1">
    <name type="scientific">Alectorobius mimon</name>
    <dbReference type="NCBI Taxonomy" id="360319"/>
    <lineage>
        <taxon>Eukaryota</taxon>
        <taxon>Metazoa</taxon>
        <taxon>Ecdysozoa</taxon>
        <taxon>Arthropoda</taxon>
        <taxon>Chelicerata</taxon>
        <taxon>Arachnida</taxon>
        <taxon>Acari</taxon>
        <taxon>Parasitiformes</taxon>
        <taxon>Ixodida</taxon>
        <taxon>Ixodoidea</taxon>
        <taxon>Argasidae</taxon>
        <taxon>Ornithodorinae</taxon>
        <taxon>Alectorobius</taxon>
    </lineage>
</organism>
<protein>
    <submittedName>
        <fullName evidence="1">Cytochrome c oxidase subunit II</fullName>
    </submittedName>
</protein>
<dbReference type="EMBL" id="GEIB01001191">
    <property type="protein sequence ID" value="JAR86949.1"/>
    <property type="molecule type" value="Transcribed_RNA"/>
</dbReference>
<evidence type="ECO:0000313" key="1">
    <source>
        <dbReference type="EMBL" id="JAR86949.1"/>
    </source>
</evidence>
<sequence>TNSTAMTNACRGVQRYHVCVTKKLASLCHKERPVLSDDMLYFKKRVPRLLSWTCSWASADDKCDSHYVLSIGAVFAILAGITH</sequence>
<accession>A0A147B831</accession>
<proteinExistence type="predicted"/>
<dbReference type="AlphaFoldDB" id="A0A147B831"/>